<evidence type="ECO:0000256" key="1">
    <source>
        <dbReference type="SAM" id="Phobius"/>
    </source>
</evidence>
<name>A0A1H6C3A0_9GAMM</name>
<proteinExistence type="predicted"/>
<organism evidence="2 3">
    <name type="scientific">Marinobacterium lutimaris</name>
    <dbReference type="NCBI Taxonomy" id="568106"/>
    <lineage>
        <taxon>Bacteria</taxon>
        <taxon>Pseudomonadati</taxon>
        <taxon>Pseudomonadota</taxon>
        <taxon>Gammaproteobacteria</taxon>
        <taxon>Oceanospirillales</taxon>
        <taxon>Oceanospirillaceae</taxon>
        <taxon>Marinobacterium</taxon>
    </lineage>
</organism>
<keyword evidence="1" id="KW-0472">Membrane</keyword>
<dbReference type="Proteomes" id="UP000236745">
    <property type="component" value="Unassembled WGS sequence"/>
</dbReference>
<reference evidence="2 3" key="1">
    <citation type="submission" date="2016-10" db="EMBL/GenBank/DDBJ databases">
        <authorList>
            <person name="de Groot N.N."/>
        </authorList>
    </citation>
    <scope>NUCLEOTIDE SEQUENCE [LARGE SCALE GENOMIC DNA]</scope>
    <source>
        <strain evidence="2 3">DSM 22012</strain>
    </source>
</reference>
<evidence type="ECO:0000313" key="3">
    <source>
        <dbReference type="Proteomes" id="UP000236745"/>
    </source>
</evidence>
<dbReference type="EMBL" id="FNVQ01000003">
    <property type="protein sequence ID" value="SEG67431.1"/>
    <property type="molecule type" value="Genomic_DNA"/>
</dbReference>
<keyword evidence="3" id="KW-1185">Reference proteome</keyword>
<dbReference type="Gene3D" id="2.130.10.10">
    <property type="entry name" value="YVTN repeat-like/Quinoprotein amine dehydrogenase"/>
    <property type="match status" value="1"/>
</dbReference>
<keyword evidence="1" id="KW-0812">Transmembrane</keyword>
<gene>
    <name evidence="2" type="ORF">SAMN05444390_103133</name>
</gene>
<accession>A0A1H6C3A0</accession>
<feature type="transmembrane region" description="Helical" evidence="1">
    <location>
        <begin position="6"/>
        <end position="27"/>
    </location>
</feature>
<evidence type="ECO:0008006" key="4">
    <source>
        <dbReference type="Google" id="ProtNLM"/>
    </source>
</evidence>
<dbReference type="SUPFAM" id="SSF110296">
    <property type="entry name" value="Oligoxyloglucan reducing end-specific cellobiohydrolase"/>
    <property type="match status" value="1"/>
</dbReference>
<protein>
    <recommendedName>
        <fullName evidence="4">Photosynthesis system II assembly factor Ycf48/Hcf136-like domain-containing protein</fullName>
    </recommendedName>
</protein>
<evidence type="ECO:0000313" key="2">
    <source>
        <dbReference type="EMBL" id="SEG67431.1"/>
    </source>
</evidence>
<dbReference type="InterPro" id="IPR015943">
    <property type="entry name" value="WD40/YVTN_repeat-like_dom_sf"/>
</dbReference>
<keyword evidence="1" id="KW-1133">Transmembrane helix</keyword>
<sequence length="425" mass="47594">MVPVWIRPWVLTALLCYAVFGFYWYLFVGYADGWHNQPKQHLATKLAEPVDWSELKTAAAGEDVLLSVASTGRDGEVEACAREGRCPDGCQAGGRVATGDARPVLNCLLSTPEADPNDPEQQVERMLRQRDPLGLSYLLRSTDGRLAVVARLQGDVKNLQCGPNGVCYLIAELPGIANRTVFVSNDFGHHWRVAARNVLEKAYVPKIIGIDDQRVWVDGFQSIYLSEDSGRHWRILATDDRLREYDASVVGKESHSDRTSDHFRWRLDDAGQLYAFTGDSYNTVSGVGIYRLNARTGEILSAARRDGSLTRLENGPGGQLFGLYRSPEPTRHTLYRLHQGQWSPVLTAGNARLASLYASENALIVKKGRGDGRHILLSRDGGQHWQAMDDIYIEGRMSLDPAEIGWLRMGYRNIEGYYGYHWVRP</sequence>
<dbReference type="AlphaFoldDB" id="A0A1H6C3A0"/>